<name>A0A0F9SHS2_9ZZZZ</name>
<protein>
    <submittedName>
        <fullName evidence="1">Uncharacterized protein</fullName>
    </submittedName>
</protein>
<dbReference type="EMBL" id="LAZR01000495">
    <property type="protein sequence ID" value="KKN66614.1"/>
    <property type="molecule type" value="Genomic_DNA"/>
</dbReference>
<proteinExistence type="predicted"/>
<comment type="caution">
    <text evidence="1">The sequence shown here is derived from an EMBL/GenBank/DDBJ whole genome shotgun (WGS) entry which is preliminary data.</text>
</comment>
<evidence type="ECO:0000313" key="1">
    <source>
        <dbReference type="EMBL" id="KKN66614.1"/>
    </source>
</evidence>
<accession>A0A0F9SHS2</accession>
<gene>
    <name evidence="1" type="ORF">LCGC14_0469490</name>
</gene>
<sequence>MNKEVPSNLDKACESLYIALNSLPGIKTKESCCGHGKCPYRIWFEMDSKSIGAITLARCTSGRYYAYTGDELRLDSEWQIHLDHGDTYPVGFVLKSKNFMTKMDVYEPAEKLAKNIQKHIKENLRLARWYKANDGVPYRKFKLEPQHFSTQT</sequence>
<dbReference type="AlphaFoldDB" id="A0A0F9SHS2"/>
<reference evidence="1" key="1">
    <citation type="journal article" date="2015" name="Nature">
        <title>Complex archaea that bridge the gap between prokaryotes and eukaryotes.</title>
        <authorList>
            <person name="Spang A."/>
            <person name="Saw J.H."/>
            <person name="Jorgensen S.L."/>
            <person name="Zaremba-Niedzwiedzka K."/>
            <person name="Martijn J."/>
            <person name="Lind A.E."/>
            <person name="van Eijk R."/>
            <person name="Schleper C."/>
            <person name="Guy L."/>
            <person name="Ettema T.J."/>
        </authorList>
    </citation>
    <scope>NUCLEOTIDE SEQUENCE</scope>
</reference>
<organism evidence="1">
    <name type="scientific">marine sediment metagenome</name>
    <dbReference type="NCBI Taxonomy" id="412755"/>
    <lineage>
        <taxon>unclassified sequences</taxon>
        <taxon>metagenomes</taxon>
        <taxon>ecological metagenomes</taxon>
    </lineage>
</organism>